<feature type="transmembrane region" description="Helical" evidence="6">
    <location>
        <begin position="233"/>
        <end position="251"/>
    </location>
</feature>
<keyword evidence="8" id="KW-1185">Reference proteome</keyword>
<evidence type="ECO:0000256" key="2">
    <source>
        <dbReference type="ARBA" id="ARBA00022475"/>
    </source>
</evidence>
<reference evidence="7 8" key="2">
    <citation type="submission" date="2019-05" db="EMBL/GenBank/DDBJ databases">
        <authorList>
            <person name="Suflita J.M."/>
            <person name="Marks C.R."/>
        </authorList>
    </citation>
    <scope>NUCLEOTIDE SEQUENCE [LARGE SCALE GENOMIC DNA]</scope>
    <source>
        <strain evidence="7 8">ALDC</strain>
    </source>
</reference>
<keyword evidence="2" id="KW-1003">Cell membrane</keyword>
<feature type="transmembrane region" description="Helical" evidence="6">
    <location>
        <begin position="66"/>
        <end position="85"/>
    </location>
</feature>
<feature type="transmembrane region" description="Helical" evidence="6">
    <location>
        <begin position="178"/>
        <end position="197"/>
    </location>
</feature>
<keyword evidence="4 6" id="KW-1133">Transmembrane helix</keyword>
<protein>
    <submittedName>
        <fullName evidence="7">ABC transporter permease</fullName>
    </submittedName>
</protein>
<dbReference type="OrthoDB" id="9794512at2"/>
<dbReference type="RefSeq" id="WP_137424024.1">
    <property type="nucleotide sequence ID" value="NZ_CP040098.1"/>
</dbReference>
<dbReference type="Proteomes" id="UP000298602">
    <property type="component" value="Chromosome"/>
</dbReference>
<reference evidence="7 8" key="1">
    <citation type="submission" date="2019-05" db="EMBL/GenBank/DDBJ databases">
        <title>The Complete Genome Sequence of the n-alkane-degrading Desulfoglaeba alkanexedens ALDC reveals multiple alkylsuccinate synthase gene clusters.</title>
        <authorList>
            <person name="Callaghan A.V."/>
            <person name="Davidova I.A."/>
            <person name="Duncan K.E."/>
            <person name="Morris B."/>
            <person name="McInerney M.J."/>
        </authorList>
    </citation>
    <scope>NUCLEOTIDE SEQUENCE [LARGE SCALE GENOMIC DNA]</scope>
    <source>
        <strain evidence="7 8">ALDC</strain>
    </source>
</reference>
<evidence type="ECO:0000313" key="7">
    <source>
        <dbReference type="EMBL" id="QCQ22055.1"/>
    </source>
</evidence>
<gene>
    <name evidence="7" type="ORF">FDQ92_07630</name>
</gene>
<sequence length="258" mass="29074">MRGFWSVYLKELYLLFASPIFYVVAFIFLLLNGYFFYSAMAFYNSYSFHAAQNPFMASQLNLTDMVLRPVFMDLSIVLLLVAPLLTMRTYAEERRSGTLELLFTLPVTDRAALAAKYGAVVTTFLLILAGTLPCMAILELLAQPNWKTIFSGYLGLVLLGCAFLSLGVFASSLTQNQIVAAVLSFGSLLMFWIIGWMKMILGPEGRLADTLEYLAITGHFDTFSKGILDSRDVVYYAAFILFFLFLSLRQVESCRWRG</sequence>
<feature type="transmembrane region" description="Helical" evidence="6">
    <location>
        <begin position="12"/>
        <end position="37"/>
    </location>
</feature>
<dbReference type="AlphaFoldDB" id="A0A4P8L4T2"/>
<keyword evidence="3 6" id="KW-0812">Transmembrane</keyword>
<evidence type="ECO:0000256" key="6">
    <source>
        <dbReference type="SAM" id="Phobius"/>
    </source>
</evidence>
<keyword evidence="5 6" id="KW-0472">Membrane</keyword>
<accession>A0A4P8L4T2</accession>
<dbReference type="PANTHER" id="PTHR30294">
    <property type="entry name" value="MEMBRANE COMPONENT OF ABC TRANSPORTER YHHJ-RELATED"/>
    <property type="match status" value="1"/>
</dbReference>
<evidence type="ECO:0000256" key="3">
    <source>
        <dbReference type="ARBA" id="ARBA00022692"/>
    </source>
</evidence>
<feature type="transmembrane region" description="Helical" evidence="6">
    <location>
        <begin position="117"/>
        <end position="138"/>
    </location>
</feature>
<evidence type="ECO:0000256" key="1">
    <source>
        <dbReference type="ARBA" id="ARBA00004651"/>
    </source>
</evidence>
<name>A0A4P8L4T2_9BACT</name>
<dbReference type="KEGG" id="dax:FDQ92_07630"/>
<proteinExistence type="predicted"/>
<evidence type="ECO:0000313" key="8">
    <source>
        <dbReference type="Proteomes" id="UP000298602"/>
    </source>
</evidence>
<evidence type="ECO:0000256" key="4">
    <source>
        <dbReference type="ARBA" id="ARBA00022989"/>
    </source>
</evidence>
<dbReference type="GO" id="GO:0005886">
    <property type="term" value="C:plasma membrane"/>
    <property type="evidence" value="ECO:0007669"/>
    <property type="project" value="UniProtKB-SubCell"/>
</dbReference>
<dbReference type="PANTHER" id="PTHR30294:SF29">
    <property type="entry name" value="MULTIDRUG ABC TRANSPORTER PERMEASE YBHS-RELATED"/>
    <property type="match status" value="1"/>
</dbReference>
<comment type="subcellular location">
    <subcellularLocation>
        <location evidence="1">Cell membrane</location>
        <topology evidence="1">Multi-pass membrane protein</topology>
    </subcellularLocation>
</comment>
<dbReference type="GO" id="GO:0140359">
    <property type="term" value="F:ABC-type transporter activity"/>
    <property type="evidence" value="ECO:0007669"/>
    <property type="project" value="InterPro"/>
</dbReference>
<evidence type="ECO:0000256" key="5">
    <source>
        <dbReference type="ARBA" id="ARBA00023136"/>
    </source>
</evidence>
<dbReference type="InterPro" id="IPR051449">
    <property type="entry name" value="ABC-2_transporter_component"/>
</dbReference>
<feature type="transmembrane region" description="Helical" evidence="6">
    <location>
        <begin position="150"/>
        <end position="171"/>
    </location>
</feature>
<dbReference type="Pfam" id="PF12679">
    <property type="entry name" value="ABC2_membrane_2"/>
    <property type="match status" value="1"/>
</dbReference>
<organism evidence="7 8">
    <name type="scientific">Desulfoglaeba alkanexedens ALDC</name>
    <dbReference type="NCBI Taxonomy" id="980445"/>
    <lineage>
        <taxon>Bacteria</taxon>
        <taxon>Pseudomonadati</taxon>
        <taxon>Thermodesulfobacteriota</taxon>
        <taxon>Syntrophobacteria</taxon>
        <taxon>Syntrophobacterales</taxon>
        <taxon>Syntrophobacteraceae</taxon>
        <taxon>Desulfoglaeba</taxon>
    </lineage>
</organism>
<dbReference type="EMBL" id="CP040098">
    <property type="protein sequence ID" value="QCQ22055.1"/>
    <property type="molecule type" value="Genomic_DNA"/>
</dbReference>